<dbReference type="InterPro" id="IPR020841">
    <property type="entry name" value="PKS_Beta-ketoAc_synthase_dom"/>
</dbReference>
<evidence type="ECO:0000313" key="5">
    <source>
        <dbReference type="Proteomes" id="UP000002729"/>
    </source>
</evidence>
<dbReference type="PANTHER" id="PTHR43775">
    <property type="entry name" value="FATTY ACID SYNTHASE"/>
    <property type="match status" value="1"/>
</dbReference>
<dbReference type="InterPro" id="IPR050091">
    <property type="entry name" value="PKS_NRPS_Biosynth_Enz"/>
</dbReference>
<dbReference type="InterPro" id="IPR016039">
    <property type="entry name" value="Thiolase-like"/>
</dbReference>
<evidence type="ECO:0000259" key="3">
    <source>
        <dbReference type="PROSITE" id="PS52004"/>
    </source>
</evidence>
<reference evidence="4 5" key="1">
    <citation type="journal article" date="2011" name="Proc. Natl. Acad. Sci. U.S.A.">
        <title>Niche of harmful alga Aureococcus anophagefferens revealed through ecogenomics.</title>
        <authorList>
            <person name="Gobler C.J."/>
            <person name="Berry D.L."/>
            <person name="Dyhrman S.T."/>
            <person name="Wilhelm S.W."/>
            <person name="Salamov A."/>
            <person name="Lobanov A.V."/>
            <person name="Zhang Y."/>
            <person name="Collier J.L."/>
            <person name="Wurch L.L."/>
            <person name="Kustka A.B."/>
            <person name="Dill B.D."/>
            <person name="Shah M."/>
            <person name="VerBerkmoes N.C."/>
            <person name="Kuo A."/>
            <person name="Terry A."/>
            <person name="Pangilinan J."/>
            <person name="Lindquist E.A."/>
            <person name="Lucas S."/>
            <person name="Paulsen I.T."/>
            <person name="Hattenrath-Lehmann T.K."/>
            <person name="Talmage S.C."/>
            <person name="Walker E.A."/>
            <person name="Koch F."/>
            <person name="Burson A.M."/>
            <person name="Marcoval M.A."/>
            <person name="Tang Y.Z."/>
            <person name="Lecleir G.R."/>
            <person name="Coyne K.J."/>
            <person name="Berg G.M."/>
            <person name="Bertrand E.M."/>
            <person name="Saito M.A."/>
            <person name="Gladyshev V.N."/>
            <person name="Grigoriev I.V."/>
        </authorList>
    </citation>
    <scope>NUCLEOTIDE SEQUENCE [LARGE SCALE GENOMIC DNA]</scope>
    <source>
        <strain evidence="5">CCMP 1984</strain>
    </source>
</reference>
<feature type="domain" description="Ketosynthase family 3 (KS3)" evidence="3">
    <location>
        <begin position="1"/>
        <end position="103"/>
    </location>
</feature>
<organism evidence="5">
    <name type="scientific">Aureococcus anophagefferens</name>
    <name type="common">Harmful bloom alga</name>
    <dbReference type="NCBI Taxonomy" id="44056"/>
    <lineage>
        <taxon>Eukaryota</taxon>
        <taxon>Sar</taxon>
        <taxon>Stramenopiles</taxon>
        <taxon>Ochrophyta</taxon>
        <taxon>Pelagophyceae</taxon>
        <taxon>Pelagomonadales</taxon>
        <taxon>Pelagomonadaceae</taxon>
        <taxon>Aureococcus</taxon>
    </lineage>
</organism>
<dbReference type="InParanoid" id="F0YPK2"/>
<keyword evidence="1" id="KW-0596">Phosphopantetheine</keyword>
<dbReference type="KEGG" id="aaf:AURANDRAFT_34706"/>
<protein>
    <recommendedName>
        <fullName evidence="3">Ketosynthase family 3 (KS3) domain-containing protein</fullName>
    </recommendedName>
</protein>
<dbReference type="Proteomes" id="UP000002729">
    <property type="component" value="Unassembled WGS sequence"/>
</dbReference>
<evidence type="ECO:0000256" key="1">
    <source>
        <dbReference type="ARBA" id="ARBA00022450"/>
    </source>
</evidence>
<accession>F0YPK2</accession>
<name>F0YPK2_AURAN</name>
<evidence type="ECO:0000313" key="4">
    <source>
        <dbReference type="EMBL" id="EGB02954.1"/>
    </source>
</evidence>
<dbReference type="PANTHER" id="PTHR43775:SF37">
    <property type="entry name" value="SI:DKEY-61P9.11"/>
    <property type="match status" value="1"/>
</dbReference>
<dbReference type="GeneID" id="20221484"/>
<dbReference type="GO" id="GO:0006633">
    <property type="term" value="P:fatty acid biosynthetic process"/>
    <property type="evidence" value="ECO:0007669"/>
    <property type="project" value="TreeGrafter"/>
</dbReference>
<evidence type="ECO:0000256" key="2">
    <source>
        <dbReference type="ARBA" id="ARBA00022553"/>
    </source>
</evidence>
<proteinExistence type="predicted"/>
<dbReference type="PROSITE" id="PS52004">
    <property type="entry name" value="KS3_2"/>
    <property type="match status" value="1"/>
</dbReference>
<dbReference type="Gene3D" id="3.40.47.10">
    <property type="match status" value="1"/>
</dbReference>
<keyword evidence="5" id="KW-1185">Reference proteome</keyword>
<dbReference type="RefSeq" id="XP_009042344.1">
    <property type="nucleotide sequence ID" value="XM_009044096.1"/>
</dbReference>
<gene>
    <name evidence="4" type="ORF">AURANDRAFT_34706</name>
</gene>
<dbReference type="OrthoDB" id="416130at2759"/>
<sequence length="103" mass="10438">MEGAPQTSFASGQVSFTFGLTGPSVSLDTACSSQLVAIHLASATLKHGESSGVGLLGPIFTCAFARQGMLSMFGRCHTFDGRGDGYCRGEGCVTVVLDEAGGG</sequence>
<keyword evidence="2" id="KW-0597">Phosphoprotein</keyword>
<dbReference type="Pfam" id="PF00109">
    <property type="entry name" value="ketoacyl-synt"/>
    <property type="match status" value="1"/>
</dbReference>
<dbReference type="SUPFAM" id="SSF53901">
    <property type="entry name" value="Thiolase-like"/>
    <property type="match status" value="1"/>
</dbReference>
<dbReference type="eggNOG" id="KOG1202">
    <property type="taxonomic scope" value="Eukaryota"/>
</dbReference>
<dbReference type="AlphaFoldDB" id="F0YPK2"/>
<dbReference type="EMBL" id="GL833238">
    <property type="protein sequence ID" value="EGB02954.1"/>
    <property type="molecule type" value="Genomic_DNA"/>
</dbReference>
<dbReference type="InterPro" id="IPR014030">
    <property type="entry name" value="Ketoacyl_synth_N"/>
</dbReference>
<dbReference type="GO" id="GO:0004312">
    <property type="term" value="F:fatty acid synthase activity"/>
    <property type="evidence" value="ECO:0007669"/>
    <property type="project" value="TreeGrafter"/>
</dbReference>